<dbReference type="PANTHER" id="PTHR33221">
    <property type="entry name" value="WINGED HELIX-TURN-HELIX TRANSCRIPTIONAL REGULATOR, RRF2 FAMILY"/>
    <property type="match status" value="1"/>
</dbReference>
<evidence type="ECO:0000313" key="3">
    <source>
        <dbReference type="Proteomes" id="UP001178354"/>
    </source>
</evidence>
<dbReference type="PROSITE" id="PS51197">
    <property type="entry name" value="HTH_RRF2_2"/>
    <property type="match status" value="1"/>
</dbReference>
<evidence type="ECO:0000313" key="2">
    <source>
        <dbReference type="EMBL" id="MDP1520966.1"/>
    </source>
</evidence>
<dbReference type="NCBIfam" id="TIGR00738">
    <property type="entry name" value="rrf2_super"/>
    <property type="match status" value="1"/>
</dbReference>
<sequence>MQLTRFTDYGLRVLIHLSSQPPGVRVGLDFLAERFNMNRHHLYKVSQRLSQLGWISSARGKNGGIVLEPDTRQKNLLEIISELEETMEPIDCKGIQCPIASQCKLQGVLGLAAQAFRNVLAQYRLDDLQQKDLQMITKVLDMA</sequence>
<dbReference type="GO" id="GO:0005829">
    <property type="term" value="C:cytosol"/>
    <property type="evidence" value="ECO:0007669"/>
    <property type="project" value="TreeGrafter"/>
</dbReference>
<dbReference type="Proteomes" id="UP001178354">
    <property type="component" value="Unassembled WGS sequence"/>
</dbReference>
<gene>
    <name evidence="2" type="ORF">Q8A57_08300</name>
</gene>
<evidence type="ECO:0000256" key="1">
    <source>
        <dbReference type="ARBA" id="ARBA00023125"/>
    </source>
</evidence>
<proteinExistence type="predicted"/>
<accession>A0AAW8B4Q8</accession>
<dbReference type="GO" id="GO:0003677">
    <property type="term" value="F:DNA binding"/>
    <property type="evidence" value="ECO:0007669"/>
    <property type="project" value="UniProtKB-KW"/>
</dbReference>
<dbReference type="PANTHER" id="PTHR33221:SF4">
    <property type="entry name" value="HTH-TYPE TRANSCRIPTIONAL REPRESSOR NSRR"/>
    <property type="match status" value="1"/>
</dbReference>
<dbReference type="Gene3D" id="1.10.10.10">
    <property type="entry name" value="Winged helix-like DNA-binding domain superfamily/Winged helix DNA-binding domain"/>
    <property type="match status" value="1"/>
</dbReference>
<dbReference type="EMBL" id="JAUUUU010000004">
    <property type="protein sequence ID" value="MDP1520966.1"/>
    <property type="molecule type" value="Genomic_DNA"/>
</dbReference>
<reference evidence="2" key="2">
    <citation type="submission" date="2023-08" db="EMBL/GenBank/DDBJ databases">
        <authorList>
            <person name="Luo J."/>
        </authorList>
    </citation>
    <scope>NUCLEOTIDE SEQUENCE</scope>
    <source>
        <strain evidence="2">DSM 25064</strain>
    </source>
</reference>
<dbReference type="RefSeq" id="WP_305170569.1">
    <property type="nucleotide sequence ID" value="NZ_JAUUUU010000004.1"/>
</dbReference>
<dbReference type="AlphaFoldDB" id="A0AAW8B4Q8"/>
<dbReference type="InterPro" id="IPR000944">
    <property type="entry name" value="Tscrpt_reg_Rrf2"/>
</dbReference>
<keyword evidence="1" id="KW-0238">DNA-binding</keyword>
<dbReference type="GO" id="GO:0003700">
    <property type="term" value="F:DNA-binding transcription factor activity"/>
    <property type="evidence" value="ECO:0007669"/>
    <property type="project" value="TreeGrafter"/>
</dbReference>
<dbReference type="SUPFAM" id="SSF46785">
    <property type="entry name" value="Winged helix' DNA-binding domain"/>
    <property type="match status" value="1"/>
</dbReference>
<protein>
    <submittedName>
        <fullName evidence="2">Rrf2 family transcriptional regulator</fullName>
    </submittedName>
</protein>
<dbReference type="Pfam" id="PF02082">
    <property type="entry name" value="Rrf2"/>
    <property type="match status" value="1"/>
</dbReference>
<keyword evidence="3" id="KW-1185">Reference proteome</keyword>
<name>A0AAW8B4Q8_9GAMM</name>
<reference evidence="2" key="1">
    <citation type="journal article" date="2010" name="Int. J. Syst. Evol. Microbiol.">
        <title>Porticoccus litoralis gen. nov., sp. nov., a gammaproteobacterium isolated from the Yellow Sea.</title>
        <authorList>
            <person name="Oh H.M."/>
            <person name="Kim H."/>
            <person name="Kim K.M."/>
            <person name="Min G.S."/>
            <person name="Cho J.C."/>
        </authorList>
    </citation>
    <scope>NUCLEOTIDE SEQUENCE</scope>
    <source>
        <strain evidence="2">DSM 25064</strain>
    </source>
</reference>
<organism evidence="2 3">
    <name type="scientific">Porticoccus litoralis</name>
    <dbReference type="NCBI Taxonomy" id="434086"/>
    <lineage>
        <taxon>Bacteria</taxon>
        <taxon>Pseudomonadati</taxon>
        <taxon>Pseudomonadota</taxon>
        <taxon>Gammaproteobacteria</taxon>
        <taxon>Cellvibrionales</taxon>
        <taxon>Porticoccaceae</taxon>
        <taxon>Porticoccus</taxon>
    </lineage>
</organism>
<comment type="caution">
    <text evidence="2">The sequence shown here is derived from an EMBL/GenBank/DDBJ whole genome shotgun (WGS) entry which is preliminary data.</text>
</comment>
<dbReference type="InterPro" id="IPR036388">
    <property type="entry name" value="WH-like_DNA-bd_sf"/>
</dbReference>
<dbReference type="InterPro" id="IPR036390">
    <property type="entry name" value="WH_DNA-bd_sf"/>
</dbReference>